<keyword evidence="6 7" id="KW-0472">Membrane</keyword>
<dbReference type="InterPro" id="IPR035906">
    <property type="entry name" value="MetI-like_sf"/>
</dbReference>
<sequence length="135" mass="14237">MFIKAVGPGSFAGVLALSVHSVGMLGKLNGEAIENLDRGPNEAIIAAGGTQLDTLVYATLPNAMPNFLSNTLYRFEISVRSASILGMVGAGGIGQDLILSTQVRDWPRAGIILIGVVIMVTLIDFISGQLRKRII</sequence>
<evidence type="ECO:0000256" key="5">
    <source>
        <dbReference type="ARBA" id="ARBA00022989"/>
    </source>
</evidence>
<keyword evidence="4 7" id="KW-0812">Transmembrane</keyword>
<evidence type="ECO:0000259" key="8">
    <source>
        <dbReference type="PROSITE" id="PS50928"/>
    </source>
</evidence>
<dbReference type="SUPFAM" id="SSF161098">
    <property type="entry name" value="MetI-like"/>
    <property type="match status" value="1"/>
</dbReference>
<dbReference type="InterPro" id="IPR000515">
    <property type="entry name" value="MetI-like"/>
</dbReference>
<evidence type="ECO:0000313" key="10">
    <source>
        <dbReference type="EMBL" id="QAS70621.1"/>
    </source>
</evidence>
<comment type="caution">
    <text evidence="7">Lacks conserved residue(s) required for the propagation of feature annotation.</text>
</comment>
<organism evidence="9 12">
    <name type="scientific">Oenococcus sicerae</name>
    <dbReference type="NCBI Taxonomy" id="2203724"/>
    <lineage>
        <taxon>Bacteria</taxon>
        <taxon>Bacillati</taxon>
        <taxon>Bacillota</taxon>
        <taxon>Bacilli</taxon>
        <taxon>Lactobacillales</taxon>
        <taxon>Lactobacillaceae</taxon>
        <taxon>Oenococcus</taxon>
    </lineage>
</organism>
<feature type="domain" description="ABC transmembrane type-1" evidence="8">
    <location>
        <begin position="1"/>
        <end position="127"/>
    </location>
</feature>
<proteinExistence type="inferred from homology"/>
<comment type="similarity">
    <text evidence="7">Belongs to the binding-protein-dependent transport system permease family.</text>
</comment>
<dbReference type="PANTHER" id="PTHR30043">
    <property type="entry name" value="PHOSPHONATES TRANSPORT SYSTEM PERMEASE PROTEIN"/>
    <property type="match status" value="1"/>
</dbReference>
<dbReference type="EMBL" id="SDWY01000002">
    <property type="protein sequence ID" value="MDN6900117.1"/>
    <property type="molecule type" value="Genomic_DNA"/>
</dbReference>
<reference evidence="10 11" key="1">
    <citation type="journal article" date="2019" name="Syst. Appl. Microbiol.">
        <title>Oenococcus sicerae sp. nov., isolated from French cider.</title>
        <authorList>
            <person name="Cousin F.J."/>
            <person name="Le Guellec R."/>
            <person name="Chagnot C."/>
            <person name="Goux D."/>
            <person name="Dalmasso M."/>
            <person name="Laplace J.M."/>
            <person name="Cretenet M."/>
        </authorList>
    </citation>
    <scope>NUCLEOTIDE SEQUENCE [LARGE SCALE GENOMIC DNA]</scope>
    <source>
        <strain evidence="10 11">UCMA 15228</strain>
    </source>
</reference>
<dbReference type="Pfam" id="PF00528">
    <property type="entry name" value="BPD_transp_1"/>
    <property type="match status" value="1"/>
</dbReference>
<dbReference type="PANTHER" id="PTHR30043:SF8">
    <property type="entry name" value="ABC TRANSPORTER, PERMEASE PROTEIN CC0363, PUTATIVE-RELATED"/>
    <property type="match status" value="1"/>
</dbReference>
<keyword evidence="3 7" id="KW-0813">Transport</keyword>
<feature type="transmembrane region" description="Helical" evidence="7">
    <location>
        <begin position="106"/>
        <end position="126"/>
    </location>
</feature>
<evidence type="ECO:0000256" key="2">
    <source>
        <dbReference type="ARBA" id="ARBA00004196"/>
    </source>
</evidence>
<evidence type="ECO:0000256" key="4">
    <source>
        <dbReference type="ARBA" id="ARBA00022692"/>
    </source>
</evidence>
<evidence type="ECO:0000256" key="3">
    <source>
        <dbReference type="ARBA" id="ARBA00022448"/>
    </source>
</evidence>
<comment type="subcellular location">
    <subcellularLocation>
        <location evidence="2">Cell envelope</location>
    </subcellularLocation>
    <subcellularLocation>
        <location evidence="7">Cell membrane</location>
        <topology evidence="7">Multi-pass membrane protein</topology>
    </subcellularLocation>
    <subcellularLocation>
        <location evidence="1">Membrane</location>
        <topology evidence="1">Multi-pass membrane protein</topology>
    </subcellularLocation>
</comment>
<evidence type="ECO:0000256" key="1">
    <source>
        <dbReference type="ARBA" id="ARBA00004141"/>
    </source>
</evidence>
<dbReference type="AlphaFoldDB" id="A0AAJ1RCA2"/>
<evidence type="ECO:0000256" key="6">
    <source>
        <dbReference type="ARBA" id="ARBA00023136"/>
    </source>
</evidence>
<evidence type="ECO:0000256" key="7">
    <source>
        <dbReference type="RuleBase" id="RU363032"/>
    </source>
</evidence>
<keyword evidence="11" id="KW-1185">Reference proteome</keyword>
<dbReference type="Gene3D" id="1.10.3720.10">
    <property type="entry name" value="MetI-like"/>
    <property type="match status" value="1"/>
</dbReference>
<evidence type="ECO:0000313" key="9">
    <source>
        <dbReference type="EMBL" id="MDN6900117.1"/>
    </source>
</evidence>
<gene>
    <name evidence="10" type="ORF">DLJ48_03915</name>
    <name evidence="9" type="ORF">EVC35_03740</name>
</gene>
<dbReference type="Proteomes" id="UP000286907">
    <property type="component" value="Chromosome"/>
</dbReference>
<reference evidence="10" key="3">
    <citation type="submission" date="2020-01" db="EMBL/GenBank/DDBJ databases">
        <authorList>
            <person name="Cousin F.J."/>
            <person name="Le Guellec R."/>
            <person name="Cretenet M."/>
        </authorList>
    </citation>
    <scope>NUCLEOTIDE SEQUENCE</scope>
    <source>
        <strain evidence="10">UCMA 15228</strain>
    </source>
</reference>
<keyword evidence="5 7" id="KW-1133">Transmembrane helix</keyword>
<accession>A0AAJ1RCA2</accession>
<dbReference type="Proteomes" id="UP001167919">
    <property type="component" value="Unassembled WGS sequence"/>
</dbReference>
<evidence type="ECO:0000313" key="11">
    <source>
        <dbReference type="Proteomes" id="UP000286907"/>
    </source>
</evidence>
<dbReference type="EMBL" id="CP029684">
    <property type="protein sequence ID" value="QAS70621.1"/>
    <property type="molecule type" value="Genomic_DNA"/>
</dbReference>
<protein>
    <submittedName>
        <fullName evidence="9">ABC transporter permease subunit</fullName>
    </submittedName>
</protein>
<dbReference type="GO" id="GO:0005886">
    <property type="term" value="C:plasma membrane"/>
    <property type="evidence" value="ECO:0007669"/>
    <property type="project" value="UniProtKB-SubCell"/>
</dbReference>
<dbReference type="GO" id="GO:0055085">
    <property type="term" value="P:transmembrane transport"/>
    <property type="evidence" value="ECO:0007669"/>
    <property type="project" value="InterPro"/>
</dbReference>
<name>A0AAJ1RCA2_9LACO</name>
<dbReference type="GO" id="GO:0030313">
    <property type="term" value="C:cell envelope"/>
    <property type="evidence" value="ECO:0007669"/>
    <property type="project" value="UniProtKB-SubCell"/>
</dbReference>
<evidence type="ECO:0000313" key="12">
    <source>
        <dbReference type="Proteomes" id="UP001167919"/>
    </source>
</evidence>
<dbReference type="PROSITE" id="PS50928">
    <property type="entry name" value="ABC_TM1"/>
    <property type="match status" value="1"/>
</dbReference>
<reference evidence="9" key="2">
    <citation type="submission" date="2019-01" db="EMBL/GenBank/DDBJ databases">
        <title>Oenococcus sicerae UCMA17102.</title>
        <authorList>
            <person name="Cousin F.J."/>
            <person name="Le Guellec R."/>
            <person name="Cretenet M."/>
        </authorList>
    </citation>
    <scope>NUCLEOTIDE SEQUENCE</scope>
    <source>
        <strain evidence="9">UCMA17102</strain>
    </source>
</reference>